<evidence type="ECO:0008006" key="4">
    <source>
        <dbReference type="Google" id="ProtNLM"/>
    </source>
</evidence>
<dbReference type="InterPro" id="IPR007995">
    <property type="entry name" value="DUF742"/>
</dbReference>
<reference evidence="2 3" key="1">
    <citation type="submission" date="2023-04" db="EMBL/GenBank/DDBJ databases">
        <title>Forest soil microbial communities from Buena Vista Peninsula, Colon Province, Panama.</title>
        <authorList>
            <person name="Bouskill N."/>
        </authorList>
    </citation>
    <scope>NUCLEOTIDE SEQUENCE [LARGE SCALE GENOMIC DNA]</scope>
    <source>
        <strain evidence="2 3">GGS1</strain>
    </source>
</reference>
<comment type="caution">
    <text evidence="2">The sequence shown here is derived from an EMBL/GenBank/DDBJ whole genome shotgun (WGS) entry which is preliminary data.</text>
</comment>
<dbReference type="Proteomes" id="UP001160499">
    <property type="component" value="Unassembled WGS sequence"/>
</dbReference>
<feature type="region of interest" description="Disordered" evidence="1">
    <location>
        <begin position="31"/>
        <end position="50"/>
    </location>
</feature>
<proteinExistence type="predicted"/>
<keyword evidence="3" id="KW-1185">Reference proteome</keyword>
<dbReference type="PANTHER" id="PTHR36221">
    <property type="entry name" value="DUF742 DOMAIN-CONTAINING PROTEIN"/>
    <property type="match status" value="1"/>
</dbReference>
<dbReference type="EMBL" id="JARXVH010000023">
    <property type="protein sequence ID" value="MDH6221492.1"/>
    <property type="molecule type" value="Genomic_DNA"/>
</dbReference>
<name>A0ABT6LYW4_9ACTN</name>
<evidence type="ECO:0000313" key="2">
    <source>
        <dbReference type="EMBL" id="MDH6221492.1"/>
    </source>
</evidence>
<accession>A0ABT6LYW4</accession>
<gene>
    <name evidence="2" type="ORF">M2283_008839</name>
</gene>
<dbReference type="PANTHER" id="PTHR36221:SF1">
    <property type="entry name" value="DUF742 DOMAIN-CONTAINING PROTEIN"/>
    <property type="match status" value="1"/>
</dbReference>
<dbReference type="RefSeq" id="WP_280882207.1">
    <property type="nucleotide sequence ID" value="NZ_JARXVH010000023.1"/>
</dbReference>
<dbReference type="Pfam" id="PF05331">
    <property type="entry name" value="DUF742"/>
    <property type="match status" value="1"/>
</dbReference>
<protein>
    <recommendedName>
        <fullName evidence="4">DUF742 domain-containing protein</fullName>
    </recommendedName>
</protein>
<evidence type="ECO:0000313" key="3">
    <source>
        <dbReference type="Proteomes" id="UP001160499"/>
    </source>
</evidence>
<evidence type="ECO:0000256" key="1">
    <source>
        <dbReference type="SAM" id="MobiDB-lite"/>
    </source>
</evidence>
<organism evidence="2 3">
    <name type="scientific">Streptomyces pseudovenezuelae</name>
    <dbReference type="NCBI Taxonomy" id="67350"/>
    <lineage>
        <taxon>Bacteria</taxon>
        <taxon>Bacillati</taxon>
        <taxon>Actinomycetota</taxon>
        <taxon>Actinomycetes</taxon>
        <taxon>Kitasatosporales</taxon>
        <taxon>Streptomycetaceae</taxon>
        <taxon>Streptomyces</taxon>
        <taxon>Streptomyces aurantiacus group</taxon>
    </lineage>
</organism>
<sequence length="131" mass="14028">MNPRPGPDPLPDDTAGIVRLYALTDGRTRPRHQLSMDTVLGPGPRAPQGLSEESARITELCQERTRPLVELAGMLGLHVTAVRILVSDLIDASALRLPVSDTPGEDRDAQLLRAAVAGLKRNWAHAVAKAG</sequence>